<evidence type="ECO:0000313" key="3">
    <source>
        <dbReference type="Proteomes" id="UP000178606"/>
    </source>
</evidence>
<dbReference type="EMBL" id="MFKF01000125">
    <property type="protein sequence ID" value="OGG53190.1"/>
    <property type="molecule type" value="Genomic_DNA"/>
</dbReference>
<dbReference type="Proteomes" id="UP000178606">
    <property type="component" value="Unassembled WGS sequence"/>
</dbReference>
<evidence type="ECO:0000313" key="2">
    <source>
        <dbReference type="EMBL" id="OGG53190.1"/>
    </source>
</evidence>
<dbReference type="InterPro" id="IPR036849">
    <property type="entry name" value="Enolase-like_C_sf"/>
</dbReference>
<comment type="caution">
    <text evidence="2">The sequence shown here is derived from an EMBL/GenBank/DDBJ whole genome shotgun (WGS) entry which is preliminary data.</text>
</comment>
<proteinExistence type="predicted"/>
<accession>A0A1F6CVU1</accession>
<name>A0A1F6CVU1_HANXR</name>
<organism evidence="2 3">
    <name type="scientific">Handelsmanbacteria sp. (strain RIFCSPLOWO2_12_FULL_64_10)</name>
    <dbReference type="NCBI Taxonomy" id="1817868"/>
    <lineage>
        <taxon>Bacteria</taxon>
        <taxon>Candidatus Handelsmaniibacteriota</taxon>
    </lineage>
</organism>
<sequence length="450" mass="49112">MPKTTDIRVCEVGIGFEEYLYRAPLKFGGMVVANATILNVTVLVENGAGSQAEGFGSMPLGNTWSFPSQRVAPDQSLEAMKRLAGRMAEATRGCRDRAHPIDLAVPLEPQFLDLAAEVSMEMALPEPVPRLCTLVTASPFDAALHDGFGRVNGLNAYNGLGAEFMTRDLAAYLNDDFRGEHLDRYTLRQPKPRMPLYHLVGALDPLTDADISQKINDGLPETLPEWIRFNGLTHLKIKLNGDDLAWDVNRVRAVERVAAETQAARGVTEWAYSLDFNEKCKNVGYLLDFLAQVREKSPQALERVAYIEQPTARDLKANPENKMHRAAQVRPVVIDESLQDFESLLIARDLGYSGVALKACKGQTQALLMAAAAQKHRMFLCVQDLTCPGASFLHSAGLAARVPGVTAIEGNARQYCPNANAGWAERFPSIFMITDGAVGTGCLTGDGLGH</sequence>
<dbReference type="Gene3D" id="3.20.20.120">
    <property type="entry name" value="Enolase-like C-terminal domain"/>
    <property type="match status" value="1"/>
</dbReference>
<gene>
    <name evidence="2" type="ORF">A3F84_13605</name>
</gene>
<reference evidence="2 3" key="1">
    <citation type="journal article" date="2016" name="Nat. Commun.">
        <title>Thousands of microbial genomes shed light on interconnected biogeochemical processes in an aquifer system.</title>
        <authorList>
            <person name="Anantharaman K."/>
            <person name="Brown C.T."/>
            <person name="Hug L.A."/>
            <person name="Sharon I."/>
            <person name="Castelle C.J."/>
            <person name="Probst A.J."/>
            <person name="Thomas B.C."/>
            <person name="Singh A."/>
            <person name="Wilkins M.J."/>
            <person name="Karaoz U."/>
            <person name="Brodie E.L."/>
            <person name="Williams K.H."/>
            <person name="Hubbard S.S."/>
            <person name="Banfield J.F."/>
        </authorList>
    </citation>
    <scope>NUCLEOTIDE SEQUENCE [LARGE SCALE GENOMIC DNA]</scope>
    <source>
        <strain evidence="3">RIFCSPLOWO2_12_FULL_64_10</strain>
    </source>
</reference>
<dbReference type="Pfam" id="PF13378">
    <property type="entry name" value="MR_MLE_C"/>
    <property type="match status" value="1"/>
</dbReference>
<feature type="domain" description="Enolase C-terminal" evidence="1">
    <location>
        <begin position="228"/>
        <end position="414"/>
    </location>
</feature>
<dbReference type="AlphaFoldDB" id="A0A1F6CVU1"/>
<dbReference type="SUPFAM" id="SSF51604">
    <property type="entry name" value="Enolase C-terminal domain-like"/>
    <property type="match status" value="1"/>
</dbReference>
<protein>
    <recommendedName>
        <fullName evidence="1">Enolase C-terminal domain-containing protein</fullName>
    </recommendedName>
</protein>
<evidence type="ECO:0000259" key="1">
    <source>
        <dbReference type="Pfam" id="PF13378"/>
    </source>
</evidence>
<dbReference type="InterPro" id="IPR029065">
    <property type="entry name" value="Enolase_C-like"/>
</dbReference>